<proteinExistence type="predicted"/>
<evidence type="ECO:0000313" key="5">
    <source>
        <dbReference type="Proteomes" id="UP000093355"/>
    </source>
</evidence>
<keyword evidence="3" id="KW-0472">Membrane</keyword>
<accession>A0A1B9NFT0</accession>
<evidence type="ECO:0000256" key="3">
    <source>
        <dbReference type="SAM" id="Phobius"/>
    </source>
</evidence>
<dbReference type="Gene3D" id="2.60.40.1240">
    <property type="match status" value="1"/>
</dbReference>
<evidence type="ECO:0000256" key="1">
    <source>
        <dbReference type="ARBA" id="ARBA00022729"/>
    </source>
</evidence>
<evidence type="ECO:0008006" key="6">
    <source>
        <dbReference type="Google" id="ProtNLM"/>
    </source>
</evidence>
<keyword evidence="3" id="KW-0812">Transmembrane</keyword>
<feature type="compositionally biased region" description="Low complexity" evidence="2">
    <location>
        <begin position="109"/>
        <end position="125"/>
    </location>
</feature>
<evidence type="ECO:0000256" key="2">
    <source>
        <dbReference type="SAM" id="MobiDB-lite"/>
    </source>
</evidence>
<feature type="transmembrane region" description="Helical" evidence="3">
    <location>
        <begin position="12"/>
        <end position="36"/>
    </location>
</feature>
<protein>
    <recommendedName>
        <fullName evidence="6">DUF4352 domain-containing protein</fullName>
    </recommendedName>
</protein>
<organism evidence="4 5">
    <name type="scientific">Microbacterium sediminis</name>
    <dbReference type="NCBI Taxonomy" id="904291"/>
    <lineage>
        <taxon>Bacteria</taxon>
        <taxon>Bacillati</taxon>
        <taxon>Actinomycetota</taxon>
        <taxon>Actinomycetes</taxon>
        <taxon>Micrococcales</taxon>
        <taxon>Microbacteriaceae</taxon>
        <taxon>Microbacterium</taxon>
    </lineage>
</organism>
<keyword evidence="1" id="KW-0732">Signal</keyword>
<sequence>MAALIVAIVGLLLFWIPWLGLIVAIAGVVLGVLALINKQSIPLTATGTSIGVLALVLAFSVTSYFGSLDQEQAAAGSADESEASSDAAAIATPAPTPESTEKSEFEPTQSAEPEPSKPAEPSQQPMPAEPEQATAAGTVDDPMPQPYVATGLLGGEKYSLTARIINANANAAVMEWNMFNSEAPAGFKYVVVELTMTGIDPEGVEPSIAEWDMELATIEGNGYHSEYVVFGEGMPSMSDGPTLYPGSSFTGYTAYIVPEQANEFLMYDNYNHIAF</sequence>
<dbReference type="InterPro" id="IPR029050">
    <property type="entry name" value="Immunoprotect_excell_Ig-like"/>
</dbReference>
<keyword evidence="5" id="KW-1185">Reference proteome</keyword>
<feature type="compositionally biased region" description="Low complexity" evidence="2">
    <location>
        <begin position="76"/>
        <end position="93"/>
    </location>
</feature>
<feature type="transmembrane region" description="Helical" evidence="3">
    <location>
        <begin position="43"/>
        <end position="65"/>
    </location>
</feature>
<dbReference type="RefSeq" id="WP_067024141.1">
    <property type="nucleotide sequence ID" value="NZ_CP038256.1"/>
</dbReference>
<evidence type="ECO:0000313" key="4">
    <source>
        <dbReference type="EMBL" id="OCG75394.1"/>
    </source>
</evidence>
<feature type="region of interest" description="Disordered" evidence="2">
    <location>
        <begin position="76"/>
        <end position="143"/>
    </location>
</feature>
<reference evidence="4 5" key="1">
    <citation type="submission" date="2016-05" db="EMBL/GenBank/DDBJ databases">
        <authorList>
            <person name="Lavstsen T."/>
            <person name="Jespersen J.S."/>
        </authorList>
    </citation>
    <scope>NUCLEOTIDE SEQUENCE [LARGE SCALE GENOMIC DNA]</scope>
    <source>
        <strain evidence="4 5">YLB-01</strain>
    </source>
</reference>
<name>A0A1B9NFT0_9MICO</name>
<gene>
    <name evidence="4" type="ORF">A7J15_03160</name>
</gene>
<dbReference type="EMBL" id="LXMD01000013">
    <property type="protein sequence ID" value="OCG75394.1"/>
    <property type="molecule type" value="Genomic_DNA"/>
</dbReference>
<keyword evidence="3" id="KW-1133">Transmembrane helix</keyword>
<comment type="caution">
    <text evidence="4">The sequence shown here is derived from an EMBL/GenBank/DDBJ whole genome shotgun (WGS) entry which is preliminary data.</text>
</comment>
<dbReference type="AlphaFoldDB" id="A0A1B9NFT0"/>
<dbReference type="Proteomes" id="UP000093355">
    <property type="component" value="Unassembled WGS sequence"/>
</dbReference>